<comment type="caution">
    <text evidence="1">The sequence shown here is derived from an EMBL/GenBank/DDBJ whole genome shotgun (WGS) entry which is preliminary data.</text>
</comment>
<evidence type="ECO:0000313" key="1">
    <source>
        <dbReference type="EMBL" id="KAJ9051392.1"/>
    </source>
</evidence>
<gene>
    <name evidence="1" type="primary">MGS1_1</name>
    <name evidence="1" type="ORF">DSO57_1004803</name>
</gene>
<evidence type="ECO:0000313" key="2">
    <source>
        <dbReference type="Proteomes" id="UP001165960"/>
    </source>
</evidence>
<dbReference type="Proteomes" id="UP001165960">
    <property type="component" value="Unassembled WGS sequence"/>
</dbReference>
<name>A0ACC2RMT2_9FUNG</name>
<organism evidence="1 2">
    <name type="scientific">Entomophthora muscae</name>
    <dbReference type="NCBI Taxonomy" id="34485"/>
    <lineage>
        <taxon>Eukaryota</taxon>
        <taxon>Fungi</taxon>
        <taxon>Fungi incertae sedis</taxon>
        <taxon>Zoopagomycota</taxon>
        <taxon>Entomophthoromycotina</taxon>
        <taxon>Entomophthoromycetes</taxon>
        <taxon>Entomophthorales</taxon>
        <taxon>Entomophthoraceae</taxon>
        <taxon>Entomophthora</taxon>
    </lineage>
</organism>
<accession>A0ACC2RMT2</accession>
<proteinExistence type="predicted"/>
<keyword evidence="2" id="KW-1185">Reference proteome</keyword>
<reference evidence="1" key="1">
    <citation type="submission" date="2022-04" db="EMBL/GenBank/DDBJ databases">
        <title>Genome of the entomopathogenic fungus Entomophthora muscae.</title>
        <authorList>
            <person name="Elya C."/>
            <person name="Lovett B.R."/>
            <person name="Lee E."/>
            <person name="Macias A.M."/>
            <person name="Hajek A.E."/>
            <person name="De Bivort B.L."/>
            <person name="Kasson M.T."/>
            <person name="De Fine Licht H.H."/>
            <person name="Stajich J.E."/>
        </authorList>
    </citation>
    <scope>NUCLEOTIDE SEQUENCE</scope>
    <source>
        <strain evidence="1">Berkeley</strain>
    </source>
</reference>
<sequence length="524" mass="58712">MDQITGAAMCPICNREVFPEMVNEHIDSGCKMGFKKRPTRDVNPPLESPRKLASMFRNHPTAMQQESHIDMKTPKPEINQPDLKPSGSLAFVQEVEYTYDLSSTAPLAEIIRPRTVEEFFGQEELMGKSGLLKSLISCGKIPSMLFWGPPGCGKTTLAKVIGRTSDPPVNFKAITSVTHGIDEVKKIIEQSKNHRRLTGQNTVLFVDEIHRYTKAQQDYFLPAVEQGLITLLAATTENPSFRLNSALLSRCKVFVLEKLDEDALLGILKRAQQVKLSINRSKGWTDPHGKQAVCDEGLKYIGRVSDGDARTAINALEMVLDSLEDFATLSLDQVKHVIQRTHMHYDNNGEEHYNLISALHKSIRGSSVEGALYWLGRMLYSGEDPLYIGRRLIRIASEDIGLADSQALPLAVSTFQSCQMMGMPECDVMLAHCAAYLAQAPKSVQVYRTMKMVKQLVKNEPSYPVPLHIRNAPTKLMQELNYGKGYIYNPDYPSDHEASKSQTYLPPELERDGIADTLRELMKK</sequence>
<protein>
    <submittedName>
        <fullName evidence="1">DNA-dependent ATPase mgs1</fullName>
    </submittedName>
</protein>
<dbReference type="EMBL" id="QTSX02007112">
    <property type="protein sequence ID" value="KAJ9051392.1"/>
    <property type="molecule type" value="Genomic_DNA"/>
</dbReference>